<gene>
    <name evidence="1" type="ORF">GA0070563_1118</name>
</gene>
<protein>
    <submittedName>
        <fullName evidence="1">Uncharacterized protein</fullName>
    </submittedName>
</protein>
<name>A0A1C5A2G2_9ACTN</name>
<evidence type="ECO:0000313" key="2">
    <source>
        <dbReference type="Proteomes" id="UP000183585"/>
    </source>
</evidence>
<evidence type="ECO:0000313" key="1">
    <source>
        <dbReference type="EMBL" id="SCF39336.1"/>
    </source>
</evidence>
<organism evidence="1 2">
    <name type="scientific">Micromonospora carbonacea</name>
    <dbReference type="NCBI Taxonomy" id="47853"/>
    <lineage>
        <taxon>Bacteria</taxon>
        <taxon>Bacillati</taxon>
        <taxon>Actinomycetota</taxon>
        <taxon>Actinomycetes</taxon>
        <taxon>Micromonosporales</taxon>
        <taxon>Micromonosporaceae</taxon>
        <taxon>Micromonospora</taxon>
    </lineage>
</organism>
<keyword evidence="2" id="KW-1185">Reference proteome</keyword>
<accession>A0A1C5A2G2</accession>
<dbReference type="RefSeq" id="WP_074476545.1">
    <property type="nucleotide sequence ID" value="NZ_FMCT01000011.1"/>
</dbReference>
<sequence length="82" mass="9032">MGAIKNAILAELPDPAEVHLWRDGERLAQALHETQTRIAVERYLLPRIRPWDELPAAVKACRVAACVELLERGIIAGPLPSA</sequence>
<dbReference type="AlphaFoldDB" id="A0A1C5A2G2"/>
<dbReference type="EMBL" id="FMCT01000011">
    <property type="protein sequence ID" value="SCF39336.1"/>
    <property type="molecule type" value="Genomic_DNA"/>
</dbReference>
<proteinExistence type="predicted"/>
<reference evidence="2" key="1">
    <citation type="submission" date="2016-06" db="EMBL/GenBank/DDBJ databases">
        <authorList>
            <person name="Varghese N."/>
            <person name="Submissions Spin"/>
        </authorList>
    </citation>
    <scope>NUCLEOTIDE SEQUENCE [LARGE SCALE GENOMIC DNA]</scope>
    <source>
        <strain evidence="2">DSM 43168</strain>
    </source>
</reference>
<dbReference type="Proteomes" id="UP000183585">
    <property type="component" value="Unassembled WGS sequence"/>
</dbReference>